<reference evidence="9" key="1">
    <citation type="submission" date="2020-08" db="EMBL/GenBank/DDBJ databases">
        <title>Multicomponent nature underlies the extraordinary mechanical properties of spider dragline silk.</title>
        <authorList>
            <person name="Kono N."/>
            <person name="Nakamura H."/>
            <person name="Mori M."/>
            <person name="Yoshida Y."/>
            <person name="Ohtoshi R."/>
            <person name="Malay A.D."/>
            <person name="Moran D.A.P."/>
            <person name="Tomita M."/>
            <person name="Numata K."/>
            <person name="Arakawa K."/>
        </authorList>
    </citation>
    <scope>NUCLEOTIDE SEQUENCE</scope>
</reference>
<keyword evidence="2" id="KW-0812">Transmembrane</keyword>
<evidence type="ECO:0000256" key="5">
    <source>
        <dbReference type="SAM" id="MobiDB-lite"/>
    </source>
</evidence>
<dbReference type="OrthoDB" id="6598372at2759"/>
<keyword evidence="3" id="KW-1133">Transmembrane helix</keyword>
<keyword evidence="10" id="KW-1185">Reference proteome</keyword>
<evidence type="ECO:0000313" key="9">
    <source>
        <dbReference type="EMBL" id="GFU28536.1"/>
    </source>
</evidence>
<evidence type="ECO:0000256" key="3">
    <source>
        <dbReference type="ARBA" id="ARBA00022989"/>
    </source>
</evidence>
<dbReference type="InterPro" id="IPR012858">
    <property type="entry name" value="DC_STAMP-like"/>
</dbReference>
<feature type="domain" description="Dendritic cell-specific transmembrane protein-like" evidence="7">
    <location>
        <begin position="1"/>
        <end position="40"/>
    </location>
</feature>
<gene>
    <name evidence="9" type="primary">DCST2_1</name>
    <name evidence="9" type="ORF">NPIL_140081</name>
</gene>
<proteinExistence type="predicted"/>
<protein>
    <submittedName>
        <fullName evidence="9">DC-STAMP domain-containing protein 2</fullName>
    </submittedName>
</protein>
<keyword evidence="4" id="KW-0472">Membrane</keyword>
<comment type="subcellular location">
    <subcellularLocation>
        <location evidence="1">Membrane</location>
        <topology evidence="1">Multi-pass membrane protein</topology>
    </subcellularLocation>
</comment>
<dbReference type="Pfam" id="PF07782">
    <property type="entry name" value="DC_STAMP"/>
    <property type="match status" value="1"/>
</dbReference>
<accession>A0A8X6QNN7</accession>
<dbReference type="InterPro" id="IPR051856">
    <property type="entry name" value="CSR-E3_Ligase_Protein"/>
</dbReference>
<dbReference type="Pfam" id="PF26037">
    <property type="entry name" value="zf-RING_DCST1_C"/>
    <property type="match status" value="1"/>
</dbReference>
<evidence type="ECO:0000256" key="2">
    <source>
        <dbReference type="ARBA" id="ARBA00022692"/>
    </source>
</evidence>
<evidence type="ECO:0000259" key="7">
    <source>
        <dbReference type="Pfam" id="PF07782"/>
    </source>
</evidence>
<dbReference type="Proteomes" id="UP000887013">
    <property type="component" value="Unassembled WGS sequence"/>
</dbReference>
<organism evidence="9 10">
    <name type="scientific">Nephila pilipes</name>
    <name type="common">Giant wood spider</name>
    <name type="synonym">Nephila maculata</name>
    <dbReference type="NCBI Taxonomy" id="299642"/>
    <lineage>
        <taxon>Eukaryota</taxon>
        <taxon>Metazoa</taxon>
        <taxon>Ecdysozoa</taxon>
        <taxon>Arthropoda</taxon>
        <taxon>Chelicerata</taxon>
        <taxon>Arachnida</taxon>
        <taxon>Araneae</taxon>
        <taxon>Araneomorphae</taxon>
        <taxon>Entelegynae</taxon>
        <taxon>Araneoidea</taxon>
        <taxon>Nephilidae</taxon>
        <taxon>Nephila</taxon>
    </lineage>
</organism>
<feature type="chain" id="PRO_5036472672" evidence="6">
    <location>
        <begin position="17"/>
        <end position="222"/>
    </location>
</feature>
<feature type="signal peptide" evidence="6">
    <location>
        <begin position="1"/>
        <end position="16"/>
    </location>
</feature>
<evidence type="ECO:0000256" key="6">
    <source>
        <dbReference type="SAM" id="SignalP"/>
    </source>
</evidence>
<feature type="region of interest" description="Disordered" evidence="5">
    <location>
        <begin position="147"/>
        <end position="207"/>
    </location>
</feature>
<feature type="compositionally biased region" description="Basic and acidic residues" evidence="5">
    <location>
        <begin position="156"/>
        <end position="168"/>
    </location>
</feature>
<feature type="domain" description="E3 ubiquitin-protein ligase DCST1-like C-terminal" evidence="8">
    <location>
        <begin position="97"/>
        <end position="143"/>
    </location>
</feature>
<dbReference type="PANTHER" id="PTHR21041">
    <property type="entry name" value="DENDRITIC CELL-SPECIFIC TRANSMEMBRANE PROTEIN"/>
    <property type="match status" value="1"/>
</dbReference>
<name>A0A8X6QNN7_NEPPI</name>
<evidence type="ECO:0000256" key="1">
    <source>
        <dbReference type="ARBA" id="ARBA00004141"/>
    </source>
</evidence>
<evidence type="ECO:0000256" key="4">
    <source>
        <dbReference type="ARBA" id="ARBA00023136"/>
    </source>
</evidence>
<sequence>MLYGLCFILALTESYGLRLRHVVCGIFYPEREKLRAVWLYNHILRTRGGMRRFLRRAVRKKVFGDDTLESISFLDRLAGQSRLIAKILQALGRSKVYCVSCGEPGKPDDYENFKKCESSACKGLYCNACFNDIGNKCTLCLKPVDYGDASDESEEKDSSENEEYRDMESSDDDDYVYQFSRRRLTSSSEEEVEEKSRGKSPRKKRNLATVDDFRGEKDWSYV</sequence>
<dbReference type="EMBL" id="BMAW01129033">
    <property type="protein sequence ID" value="GFU28536.1"/>
    <property type="molecule type" value="Genomic_DNA"/>
</dbReference>
<dbReference type="PANTHER" id="PTHR21041:SF9">
    <property type="entry name" value="DENDRITIC CELL-SPECIFIC TRANSMEMBRANE PROTEIN-LIKE DOMAIN-CONTAINING PROTEIN"/>
    <property type="match status" value="1"/>
</dbReference>
<evidence type="ECO:0000313" key="10">
    <source>
        <dbReference type="Proteomes" id="UP000887013"/>
    </source>
</evidence>
<dbReference type="InterPro" id="IPR058842">
    <property type="entry name" value="DCST1_C"/>
</dbReference>
<dbReference type="GO" id="GO:0016020">
    <property type="term" value="C:membrane"/>
    <property type="evidence" value="ECO:0007669"/>
    <property type="project" value="UniProtKB-SubCell"/>
</dbReference>
<keyword evidence="6" id="KW-0732">Signal</keyword>
<evidence type="ECO:0000259" key="8">
    <source>
        <dbReference type="Pfam" id="PF26037"/>
    </source>
</evidence>
<comment type="caution">
    <text evidence="9">The sequence shown here is derived from an EMBL/GenBank/DDBJ whole genome shotgun (WGS) entry which is preliminary data.</text>
</comment>
<dbReference type="AlphaFoldDB" id="A0A8X6QNN7"/>